<reference evidence="1" key="1">
    <citation type="submission" date="2016-10" db="EMBL/GenBank/DDBJ databases">
        <authorList>
            <person name="Benchimol M."/>
            <person name="Almeida L.G."/>
            <person name="Vasconcelos A.T."/>
            <person name="Perreira-Neves A."/>
            <person name="Rosa I.A."/>
            <person name="Tasca T."/>
            <person name="Bogo M.R."/>
            <person name="de Souza W."/>
        </authorList>
    </citation>
    <scope>NUCLEOTIDE SEQUENCE [LARGE SCALE GENOMIC DNA]</scope>
    <source>
        <strain evidence="1">K</strain>
    </source>
</reference>
<keyword evidence="2" id="KW-1185">Reference proteome</keyword>
<dbReference type="EMBL" id="MLAK01000569">
    <property type="protein sequence ID" value="OHT12208.1"/>
    <property type="molecule type" value="Genomic_DNA"/>
</dbReference>
<evidence type="ECO:0000313" key="2">
    <source>
        <dbReference type="Proteomes" id="UP000179807"/>
    </source>
</evidence>
<dbReference type="GeneID" id="94834686"/>
<dbReference type="VEuPathDB" id="TrichDB:TRFO_18121"/>
<accession>A0A1J4KMT5</accession>
<name>A0A1J4KMT5_9EUKA</name>
<proteinExistence type="predicted"/>
<comment type="caution">
    <text evidence="1">The sequence shown here is derived from an EMBL/GenBank/DDBJ whole genome shotgun (WGS) entry which is preliminary data.</text>
</comment>
<evidence type="ECO:0008006" key="3">
    <source>
        <dbReference type="Google" id="ProtNLM"/>
    </source>
</evidence>
<gene>
    <name evidence="1" type="ORF">TRFO_18121</name>
</gene>
<organism evidence="1 2">
    <name type="scientific">Tritrichomonas foetus</name>
    <dbReference type="NCBI Taxonomy" id="1144522"/>
    <lineage>
        <taxon>Eukaryota</taxon>
        <taxon>Metamonada</taxon>
        <taxon>Parabasalia</taxon>
        <taxon>Tritrichomonadida</taxon>
        <taxon>Tritrichomonadidae</taxon>
        <taxon>Tritrichomonas</taxon>
    </lineage>
</organism>
<dbReference type="RefSeq" id="XP_068365344.1">
    <property type="nucleotide sequence ID" value="XM_068499982.1"/>
</dbReference>
<dbReference type="AlphaFoldDB" id="A0A1J4KMT5"/>
<evidence type="ECO:0000313" key="1">
    <source>
        <dbReference type="EMBL" id="OHT12208.1"/>
    </source>
</evidence>
<dbReference type="Proteomes" id="UP000179807">
    <property type="component" value="Unassembled WGS sequence"/>
</dbReference>
<protein>
    <recommendedName>
        <fullName evidence="3">MULE transposase domain-containing protein</fullName>
    </recommendedName>
</protein>
<sequence length="183" mass="21427">MGSGLIKFARLWKINQFFCHFHIRRSFGVNELTPLLEVMLNIVSETEFLKEKEKILESIEELRTNSNDSKCEILIKLINKTKTWGLWHRSVYGMATCSNFAEGFHQILNSITADNHQFFVKLHQVIIKIENKFFNATTYPHYNTKADLVRFRQEADKALATKDLMLVANVNVDRKIIKRYTKS</sequence>